<dbReference type="AlphaFoldDB" id="A0A177CDH6"/>
<accession>A0A177CDH6</accession>
<feature type="transmembrane region" description="Helical" evidence="1">
    <location>
        <begin position="155"/>
        <end position="178"/>
    </location>
</feature>
<feature type="transmembrane region" description="Helical" evidence="1">
    <location>
        <begin position="198"/>
        <end position="218"/>
    </location>
</feature>
<dbReference type="OrthoDB" id="10553050at2759"/>
<organism evidence="2 3">
    <name type="scientific">Paraphaeosphaeria sporulosa</name>
    <dbReference type="NCBI Taxonomy" id="1460663"/>
    <lineage>
        <taxon>Eukaryota</taxon>
        <taxon>Fungi</taxon>
        <taxon>Dikarya</taxon>
        <taxon>Ascomycota</taxon>
        <taxon>Pezizomycotina</taxon>
        <taxon>Dothideomycetes</taxon>
        <taxon>Pleosporomycetidae</taxon>
        <taxon>Pleosporales</taxon>
        <taxon>Massarineae</taxon>
        <taxon>Didymosphaeriaceae</taxon>
        <taxon>Paraphaeosphaeria</taxon>
    </lineage>
</organism>
<evidence type="ECO:0000256" key="1">
    <source>
        <dbReference type="SAM" id="Phobius"/>
    </source>
</evidence>
<dbReference type="RefSeq" id="XP_018036060.1">
    <property type="nucleotide sequence ID" value="XM_018184881.1"/>
</dbReference>
<dbReference type="EMBL" id="KV441552">
    <property type="protein sequence ID" value="OAG05695.1"/>
    <property type="molecule type" value="Genomic_DNA"/>
</dbReference>
<feature type="transmembrane region" description="Helical" evidence="1">
    <location>
        <begin position="124"/>
        <end position="148"/>
    </location>
</feature>
<dbReference type="InParanoid" id="A0A177CDH6"/>
<dbReference type="Proteomes" id="UP000077069">
    <property type="component" value="Unassembled WGS sequence"/>
</dbReference>
<protein>
    <submittedName>
        <fullName evidence="2">Uncharacterized protein</fullName>
    </submittedName>
</protein>
<feature type="transmembrane region" description="Helical" evidence="1">
    <location>
        <begin position="64"/>
        <end position="86"/>
    </location>
</feature>
<gene>
    <name evidence="2" type="ORF">CC84DRAFT_1259087</name>
</gene>
<keyword evidence="1" id="KW-0472">Membrane</keyword>
<proteinExistence type="predicted"/>
<reference evidence="2 3" key="1">
    <citation type="submission" date="2016-05" db="EMBL/GenBank/DDBJ databases">
        <title>Comparative analysis of secretome profiles of manganese(II)-oxidizing ascomycete fungi.</title>
        <authorList>
            <consortium name="DOE Joint Genome Institute"/>
            <person name="Zeiner C.A."/>
            <person name="Purvine S.O."/>
            <person name="Zink E.M."/>
            <person name="Wu S."/>
            <person name="Pasa-Tolic L."/>
            <person name="Chaput D.L."/>
            <person name="Haridas S."/>
            <person name="Grigoriev I.V."/>
            <person name="Santelli C.M."/>
            <person name="Hansel C.M."/>
        </authorList>
    </citation>
    <scope>NUCLEOTIDE SEQUENCE [LARGE SCALE GENOMIC DNA]</scope>
    <source>
        <strain evidence="2 3">AP3s5-JAC2a</strain>
    </source>
</reference>
<name>A0A177CDH6_9PLEO</name>
<evidence type="ECO:0000313" key="2">
    <source>
        <dbReference type="EMBL" id="OAG05695.1"/>
    </source>
</evidence>
<keyword evidence="1" id="KW-0812">Transmembrane</keyword>
<keyword evidence="3" id="KW-1185">Reference proteome</keyword>
<keyword evidence="1" id="KW-1133">Transmembrane helix</keyword>
<sequence>MLVDLSTDAWRCRGVGILGRIRTVNAYRSKGAQVPPSLPAATPSLPPAMPHTPNTALREKQRSAAGFLTFGFILDTVSWALFGYLIHLVHKETDAYYAALQACDSPNPSPSSCNLDPRTHSLPWALTLTLPPLIFSSLTVPIALALALQKRLHPVLILCVAVPSFCLWISLGILNALSSDPYLTENMNPMPVDKWMQGVAGMQCASGAAWLIGMSMAARWVHVHNQEKWATRWMEERARSMEGTGLPPYNV</sequence>
<dbReference type="GeneID" id="28768367"/>
<evidence type="ECO:0000313" key="3">
    <source>
        <dbReference type="Proteomes" id="UP000077069"/>
    </source>
</evidence>